<dbReference type="AlphaFoldDB" id="A0A6J4U6N7"/>
<dbReference type="InterPro" id="IPR050172">
    <property type="entry name" value="SsuD_RutA_monooxygenase"/>
</dbReference>
<keyword evidence="2" id="KW-0288">FMN</keyword>
<dbReference type="SUPFAM" id="SSF51679">
    <property type="entry name" value="Bacterial luciferase-like"/>
    <property type="match status" value="1"/>
</dbReference>
<evidence type="ECO:0000256" key="1">
    <source>
        <dbReference type="ARBA" id="ARBA00022630"/>
    </source>
</evidence>
<feature type="domain" description="Luciferase-like" evidence="5">
    <location>
        <begin position="16"/>
        <end position="220"/>
    </location>
</feature>
<reference evidence="6" key="1">
    <citation type="submission" date="2020-02" db="EMBL/GenBank/DDBJ databases">
        <authorList>
            <person name="Meier V. D."/>
        </authorList>
    </citation>
    <scope>NUCLEOTIDE SEQUENCE</scope>
    <source>
        <strain evidence="6">AVDCRST_MAG19</strain>
    </source>
</reference>
<dbReference type="GO" id="GO:0008726">
    <property type="term" value="F:alkanesulfonate monooxygenase activity"/>
    <property type="evidence" value="ECO:0007669"/>
    <property type="project" value="TreeGrafter"/>
</dbReference>
<dbReference type="PANTHER" id="PTHR42847:SF4">
    <property type="entry name" value="ALKANESULFONATE MONOOXYGENASE-RELATED"/>
    <property type="match status" value="1"/>
</dbReference>
<name>A0A6J4U6N7_9BACT</name>
<keyword evidence="3" id="KW-0560">Oxidoreductase</keyword>
<dbReference type="InterPro" id="IPR011251">
    <property type="entry name" value="Luciferase-like_dom"/>
</dbReference>
<gene>
    <name evidence="6" type="ORF">AVDCRST_MAG19-1644</name>
</gene>
<evidence type="ECO:0000256" key="2">
    <source>
        <dbReference type="ARBA" id="ARBA00022643"/>
    </source>
</evidence>
<keyword evidence="4" id="KW-0503">Monooxygenase</keyword>
<sequence length="287" mass="32710">MPQPLRFGIVRNQNLPWETLVRHWLTFEALGFDSVWNCDHFQRPSRPDDPYLEGWTSLAALAALTHRVRIGTLVTSNTFRHPALLAKQAVTVDHVSNGRLEIGLGTGWYAPEHDRFGLPFPPPAELVGRFREAVELIDRLFRQDVTSFEGRYYRVTDAPFRPASLQRPRPPLTLGAHGPQMLKIVARYADRWNSYGTEDEIRDRVRLLDEQCAVVGRDPGVIIRSLYGWTLKLGVDPWDSADAFQDIVGRYREVGIDEFLMEAPHEEQFGVMERIAADVLPKLRAAA</sequence>
<organism evidence="6">
    <name type="scientific">uncultured Thermomicrobiales bacterium</name>
    <dbReference type="NCBI Taxonomy" id="1645740"/>
    <lineage>
        <taxon>Bacteria</taxon>
        <taxon>Pseudomonadati</taxon>
        <taxon>Thermomicrobiota</taxon>
        <taxon>Thermomicrobia</taxon>
        <taxon>Thermomicrobiales</taxon>
        <taxon>environmental samples</taxon>
    </lineage>
</organism>
<dbReference type="Pfam" id="PF00296">
    <property type="entry name" value="Bac_luciferase"/>
    <property type="match status" value="1"/>
</dbReference>
<dbReference type="PANTHER" id="PTHR42847">
    <property type="entry name" value="ALKANESULFONATE MONOOXYGENASE"/>
    <property type="match status" value="1"/>
</dbReference>
<keyword evidence="1" id="KW-0285">Flavoprotein</keyword>
<protein>
    <recommendedName>
        <fullName evidence="5">Luciferase-like domain-containing protein</fullName>
    </recommendedName>
</protein>
<accession>A0A6J4U6N7</accession>
<evidence type="ECO:0000256" key="3">
    <source>
        <dbReference type="ARBA" id="ARBA00023002"/>
    </source>
</evidence>
<evidence type="ECO:0000256" key="4">
    <source>
        <dbReference type="ARBA" id="ARBA00023033"/>
    </source>
</evidence>
<dbReference type="Gene3D" id="3.20.20.30">
    <property type="entry name" value="Luciferase-like domain"/>
    <property type="match status" value="1"/>
</dbReference>
<evidence type="ECO:0000259" key="5">
    <source>
        <dbReference type="Pfam" id="PF00296"/>
    </source>
</evidence>
<dbReference type="GO" id="GO:0046306">
    <property type="term" value="P:alkanesulfonate catabolic process"/>
    <property type="evidence" value="ECO:0007669"/>
    <property type="project" value="TreeGrafter"/>
</dbReference>
<proteinExistence type="predicted"/>
<dbReference type="EMBL" id="CADCWL010000001">
    <property type="protein sequence ID" value="CAA9542278.1"/>
    <property type="molecule type" value="Genomic_DNA"/>
</dbReference>
<dbReference type="InterPro" id="IPR036661">
    <property type="entry name" value="Luciferase-like_sf"/>
</dbReference>
<evidence type="ECO:0000313" key="6">
    <source>
        <dbReference type="EMBL" id="CAA9542278.1"/>
    </source>
</evidence>